<organism evidence="4 5">
    <name type="scientific">Roseovarius nanhaiticus</name>
    <dbReference type="NCBI Taxonomy" id="573024"/>
    <lineage>
        <taxon>Bacteria</taxon>
        <taxon>Pseudomonadati</taxon>
        <taxon>Pseudomonadota</taxon>
        <taxon>Alphaproteobacteria</taxon>
        <taxon>Rhodobacterales</taxon>
        <taxon>Roseobacteraceae</taxon>
        <taxon>Roseovarius</taxon>
    </lineage>
</organism>
<feature type="repeat" description="TPR" evidence="3">
    <location>
        <begin position="399"/>
        <end position="432"/>
    </location>
</feature>
<name>A0A1N7FRE7_9RHOB</name>
<evidence type="ECO:0000256" key="1">
    <source>
        <dbReference type="ARBA" id="ARBA00022737"/>
    </source>
</evidence>
<keyword evidence="5" id="KW-1185">Reference proteome</keyword>
<dbReference type="AlphaFoldDB" id="A0A1N7FRE7"/>
<evidence type="ECO:0000313" key="5">
    <source>
        <dbReference type="Proteomes" id="UP000186019"/>
    </source>
</evidence>
<evidence type="ECO:0000256" key="3">
    <source>
        <dbReference type="PROSITE-ProRule" id="PRU00339"/>
    </source>
</evidence>
<dbReference type="OrthoDB" id="54411at2"/>
<protein>
    <submittedName>
        <fullName evidence="4">TolB amino-terminal domain-containing protein</fullName>
    </submittedName>
</protein>
<gene>
    <name evidence="4" type="ORF">SAMN05421666_1296</name>
</gene>
<dbReference type="RefSeq" id="WP_139194211.1">
    <property type="nucleotide sequence ID" value="NZ_FOAC01000001.1"/>
</dbReference>
<sequence length="538" mass="60380">MTTSQSSPDDLVLAQLARIMASRQFCNAPRLSRFLSYVVTESIAGRLEGLKGYTIGVEVFDRPDDFDPQTDTIVRVQARALRQKLDQYYALEGRDDPLRIMMAKGSYAPTFSVSCPADNNVLHETLKPVHALLKPSIAVMPFDDFSRDSDHEYFAHGLTEETIANLSRFRELSVYSRLTTEQAKQNCLSIRQIYEEFQPDFVLEGSFRIDDRMVSITINLVEASSGEIILTQHFTHKTTPQAIYAVQDEMALMIAGHIADRFGPLGAYARRSAQSGHSLKWETYLWISRYHQYSVQLSAADRQDIKDGLAKALQSDPTSSDAHAVLALIMADEYRMTFGAQSTAEVLHKALEEADQAVQCDPLNAAAHKALAIVRFHRGEFDLFESAAQRALALNPGHPDMFATLGICYCMMAKWDIAMPMLDKAIALNPLQPGWYHIPKAIGLVMTSSPADAVRQMQVAPLPGAFYYHCHLLWFLVEADEMAKARQEKERLLDALPEFETVIMHHLQAWRLDPQMVRRAVAAWSRAGLRIAGPDTVD</sequence>
<reference evidence="4 5" key="1">
    <citation type="submission" date="2017-01" db="EMBL/GenBank/DDBJ databases">
        <authorList>
            <person name="Mah S.A."/>
            <person name="Swanson W.J."/>
            <person name="Moy G.W."/>
            <person name="Vacquier V.D."/>
        </authorList>
    </citation>
    <scope>NUCLEOTIDE SEQUENCE [LARGE SCALE GENOMIC DNA]</scope>
    <source>
        <strain evidence="4 5">DSM 29590</strain>
    </source>
</reference>
<dbReference type="InterPro" id="IPR011990">
    <property type="entry name" value="TPR-like_helical_dom_sf"/>
</dbReference>
<proteinExistence type="predicted"/>
<dbReference type="PANTHER" id="PTHR44858:SF1">
    <property type="entry name" value="UDP-N-ACETYLGLUCOSAMINE--PEPTIDE N-ACETYLGLUCOSAMINYLTRANSFERASE SPINDLY-RELATED"/>
    <property type="match status" value="1"/>
</dbReference>
<dbReference type="Gene3D" id="1.25.40.10">
    <property type="entry name" value="Tetratricopeptide repeat domain"/>
    <property type="match status" value="1"/>
</dbReference>
<dbReference type="PROSITE" id="PS50005">
    <property type="entry name" value="TPR"/>
    <property type="match status" value="1"/>
</dbReference>
<dbReference type="PANTHER" id="PTHR44858">
    <property type="entry name" value="TETRATRICOPEPTIDE REPEAT PROTEIN 6"/>
    <property type="match status" value="1"/>
</dbReference>
<dbReference type="STRING" id="573024.SAMN05216208_0840"/>
<keyword evidence="1" id="KW-0677">Repeat</keyword>
<dbReference type="InterPro" id="IPR050498">
    <property type="entry name" value="Ycf3"/>
</dbReference>
<evidence type="ECO:0000256" key="2">
    <source>
        <dbReference type="ARBA" id="ARBA00022803"/>
    </source>
</evidence>
<accession>A0A1N7FRE7</accession>
<dbReference type="EMBL" id="FTNV01000001">
    <property type="protein sequence ID" value="SIS02867.1"/>
    <property type="molecule type" value="Genomic_DNA"/>
</dbReference>
<dbReference type="InterPro" id="IPR019734">
    <property type="entry name" value="TPR_rpt"/>
</dbReference>
<dbReference type="SMART" id="SM00028">
    <property type="entry name" value="TPR"/>
    <property type="match status" value="2"/>
</dbReference>
<dbReference type="Proteomes" id="UP000186019">
    <property type="component" value="Unassembled WGS sequence"/>
</dbReference>
<keyword evidence="2 3" id="KW-0802">TPR repeat</keyword>
<dbReference type="SUPFAM" id="SSF48452">
    <property type="entry name" value="TPR-like"/>
    <property type="match status" value="1"/>
</dbReference>
<evidence type="ECO:0000313" key="4">
    <source>
        <dbReference type="EMBL" id="SIS02867.1"/>
    </source>
</evidence>